<organism evidence="5 6">
    <name type="scientific">Prevotella illustrans</name>
    <dbReference type="NCBI Taxonomy" id="2800387"/>
    <lineage>
        <taxon>Bacteria</taxon>
        <taxon>Pseudomonadati</taxon>
        <taxon>Bacteroidota</taxon>
        <taxon>Bacteroidia</taxon>
        <taxon>Bacteroidales</taxon>
        <taxon>Prevotellaceae</taxon>
        <taxon>Prevotella</taxon>
    </lineage>
</organism>
<dbReference type="Pfam" id="PF02801">
    <property type="entry name" value="Ketoacyl-synt_C"/>
    <property type="match status" value="1"/>
</dbReference>
<dbReference type="Pfam" id="PF00109">
    <property type="entry name" value="ketoacyl-synt"/>
    <property type="match status" value="1"/>
</dbReference>
<comment type="caution">
    <text evidence="5">The sequence shown here is derived from an EMBL/GenBank/DDBJ whole genome shotgun (WGS) entry which is preliminary data.</text>
</comment>
<proteinExistence type="inferred from homology"/>
<feature type="domain" description="Ketosynthase family 3 (KS3)" evidence="4">
    <location>
        <begin position="2"/>
        <end position="395"/>
    </location>
</feature>
<evidence type="ECO:0000256" key="1">
    <source>
        <dbReference type="ARBA" id="ARBA00008467"/>
    </source>
</evidence>
<dbReference type="EMBL" id="JAERMS010000009">
    <property type="protein sequence ID" value="MBO1363089.1"/>
    <property type="molecule type" value="Genomic_DNA"/>
</dbReference>
<dbReference type="Gene3D" id="3.40.47.10">
    <property type="match status" value="1"/>
</dbReference>
<protein>
    <submittedName>
        <fullName evidence="5">Beta-ketoacyl-[acyl-carrier-protein] synthase family protein</fullName>
    </submittedName>
</protein>
<keyword evidence="2 3" id="KW-0808">Transferase</keyword>
<dbReference type="PANTHER" id="PTHR11712:SF320">
    <property type="entry name" value="BETA-KETOACYL SYNTHASE"/>
    <property type="match status" value="1"/>
</dbReference>
<gene>
    <name evidence="5" type="ORF">JHU38_04730</name>
</gene>
<comment type="similarity">
    <text evidence="1 3">Belongs to the thiolase-like superfamily. Beta-ketoacyl-ACP synthases family.</text>
</comment>
<evidence type="ECO:0000313" key="5">
    <source>
        <dbReference type="EMBL" id="MBO1363089.1"/>
    </source>
</evidence>
<dbReference type="RefSeq" id="WP_107581917.1">
    <property type="nucleotide sequence ID" value="NZ_JAERMS010000009.1"/>
</dbReference>
<dbReference type="InterPro" id="IPR014031">
    <property type="entry name" value="Ketoacyl_synth_C"/>
</dbReference>
<dbReference type="CDD" id="cd00834">
    <property type="entry name" value="KAS_I_II"/>
    <property type="match status" value="1"/>
</dbReference>
<dbReference type="PROSITE" id="PS52004">
    <property type="entry name" value="KS3_2"/>
    <property type="match status" value="1"/>
</dbReference>
<dbReference type="InterPro" id="IPR020841">
    <property type="entry name" value="PKS_Beta-ketoAc_synthase_dom"/>
</dbReference>
<evidence type="ECO:0000313" key="6">
    <source>
        <dbReference type="Proteomes" id="UP000664265"/>
    </source>
</evidence>
<dbReference type="SMART" id="SM00825">
    <property type="entry name" value="PKS_KS"/>
    <property type="match status" value="1"/>
</dbReference>
<dbReference type="SUPFAM" id="SSF53901">
    <property type="entry name" value="Thiolase-like"/>
    <property type="match status" value="2"/>
</dbReference>
<accession>A0ABS3M4L4</accession>
<sequence length="398" mass="42591">MQKRVLITGAGVVSAIGFGQEQSLEALRRGLSGVERVRFLPTEHTEFPVGEVKLSNEMMCRQLNIPYTKRESRTELMGMLALKEALLQARLIDEAGTPAVQGLALLGGTTVAGMDRTEAFYPDRLDADILNRHDCGASTNAIADYFGCFDLTTTVSTACSAALNAIIMGARMIKSGLRDIVVVGGSESLSRFHLNGFKSLMILDERRCRPFDTTRAGLNLGEGAAFIVLESEDSALRRHADIFGELLGTGNACDAFHQTASSDDGEGAFLAIRQALDEARLLPSDIQYVNAHGTGTPNNDASESQALRRVFGKTLPAVSSTKMLTGHTTSASGAIEAVFCLLALRHQFAPANIGWQTADPQCVVPYTGGPLPKLENVLCNAFGFGGNDSAIILSRYGE</sequence>
<evidence type="ECO:0000256" key="2">
    <source>
        <dbReference type="ARBA" id="ARBA00022679"/>
    </source>
</evidence>
<dbReference type="InterPro" id="IPR016039">
    <property type="entry name" value="Thiolase-like"/>
</dbReference>
<dbReference type="InterPro" id="IPR014030">
    <property type="entry name" value="Ketoacyl_synth_N"/>
</dbReference>
<evidence type="ECO:0000256" key="3">
    <source>
        <dbReference type="RuleBase" id="RU003694"/>
    </source>
</evidence>
<keyword evidence="6" id="KW-1185">Reference proteome</keyword>
<evidence type="ECO:0000259" key="4">
    <source>
        <dbReference type="PROSITE" id="PS52004"/>
    </source>
</evidence>
<dbReference type="PANTHER" id="PTHR11712">
    <property type="entry name" value="POLYKETIDE SYNTHASE-RELATED"/>
    <property type="match status" value="1"/>
</dbReference>
<dbReference type="Proteomes" id="UP000664265">
    <property type="component" value="Unassembled WGS sequence"/>
</dbReference>
<dbReference type="InterPro" id="IPR000794">
    <property type="entry name" value="Beta-ketoacyl_synthase"/>
</dbReference>
<reference evidence="5 6" key="1">
    <citation type="submission" date="2021-01" db="EMBL/GenBank/DDBJ databases">
        <title>Prevotella A2931 sp. nov.</title>
        <authorList>
            <person name="Buhl M."/>
            <person name="Oberhettinger P."/>
        </authorList>
    </citation>
    <scope>NUCLEOTIDE SEQUENCE [LARGE SCALE GENOMIC DNA]</scope>
    <source>
        <strain evidence="5 6">A2931</strain>
    </source>
</reference>
<name>A0ABS3M4L4_9BACT</name>